<keyword evidence="3" id="KW-0805">Transcription regulation</keyword>
<evidence type="ECO:0000256" key="1">
    <source>
        <dbReference type="ARBA" id="ARBA00011764"/>
    </source>
</evidence>
<proteinExistence type="predicted"/>
<gene>
    <name evidence="7" type="ORF">KQX54_014845</name>
</gene>
<keyword evidence="4" id="KW-0804">Transcription</keyword>
<dbReference type="InterPro" id="IPR028002">
    <property type="entry name" value="Myb_DNA-bind_5"/>
</dbReference>
<evidence type="ECO:0000256" key="5">
    <source>
        <dbReference type="ARBA" id="ARBA00025466"/>
    </source>
</evidence>
<evidence type="ECO:0000256" key="3">
    <source>
        <dbReference type="ARBA" id="ARBA00023015"/>
    </source>
</evidence>
<evidence type="ECO:0000313" key="8">
    <source>
        <dbReference type="Proteomes" id="UP000826195"/>
    </source>
</evidence>
<dbReference type="Pfam" id="PF13873">
    <property type="entry name" value="Myb_DNA-bind_5"/>
    <property type="match status" value="1"/>
</dbReference>
<accession>A0AAV7I509</accession>
<evidence type="ECO:0000313" key="7">
    <source>
        <dbReference type="EMBL" id="KAH0546764.1"/>
    </source>
</evidence>
<comment type="function">
    <text evidence="5">Involved in transvection phenomena (= synapsis-dependent gene expression), where the synaptic pairing of chromosomes carrying genes with which zeste interacts influences the expression of these genes. Zeste binds to DNA and stimulates transcription from a nearby promoter.</text>
</comment>
<evidence type="ECO:0000259" key="6">
    <source>
        <dbReference type="Pfam" id="PF13873"/>
    </source>
</evidence>
<feature type="domain" description="Myb/SANT-like DNA-binding" evidence="6">
    <location>
        <begin position="13"/>
        <end position="85"/>
    </location>
</feature>
<dbReference type="EMBL" id="JAHXZJ010002237">
    <property type="protein sequence ID" value="KAH0546764.1"/>
    <property type="molecule type" value="Genomic_DNA"/>
</dbReference>
<comment type="caution">
    <text evidence="7">The sequence shown here is derived from an EMBL/GenBank/DDBJ whole genome shotgun (WGS) entry which is preliminary data.</text>
</comment>
<evidence type="ECO:0000256" key="2">
    <source>
        <dbReference type="ARBA" id="ARBA00016807"/>
    </source>
</evidence>
<reference evidence="7 8" key="1">
    <citation type="journal article" date="2021" name="J. Hered.">
        <title>A chromosome-level genome assembly of the parasitoid wasp, Cotesia glomerata (Hymenoptera: Braconidae).</title>
        <authorList>
            <person name="Pinto B.J."/>
            <person name="Weis J.J."/>
            <person name="Gamble T."/>
            <person name="Ode P.J."/>
            <person name="Paul R."/>
            <person name="Zaspel J.M."/>
        </authorList>
    </citation>
    <scope>NUCLEOTIDE SEQUENCE [LARGE SCALE GENOMIC DNA]</scope>
    <source>
        <strain evidence="7">CgM1</strain>
    </source>
</reference>
<protein>
    <recommendedName>
        <fullName evidence="2">Regulatory protein zeste</fullName>
    </recommendedName>
</protein>
<dbReference type="AlphaFoldDB" id="A0AAV7I509"/>
<name>A0AAV7I509_COTGL</name>
<dbReference type="Proteomes" id="UP000826195">
    <property type="component" value="Unassembled WGS sequence"/>
</dbReference>
<dbReference type="PANTHER" id="PTHR21411:SF0">
    <property type="entry name" value="REGULATORY PROTEIN ZESTE"/>
    <property type="match status" value="1"/>
</dbReference>
<dbReference type="PANTHER" id="PTHR21411">
    <property type="entry name" value="APONTIC"/>
    <property type="match status" value="1"/>
</dbReference>
<evidence type="ECO:0000256" key="4">
    <source>
        <dbReference type="ARBA" id="ARBA00023163"/>
    </source>
</evidence>
<sequence>MDNLKKREVNINRTTRMCSDEKLLLVQLVDAKKTVVECKTTDKVSLKTKLEAWNQISTELKKSFPFRSAESLQLAWKNMKTAAKKYSKKLKEQSMGTGGGGKIISSDPVFDAALNVMHHLTVEGLHNEFDNDTESTINDIIYDNDKENDCGSESNVFEYLARNNQINDWKKGGPSNLKSAISAPLKVKNGTQNKPNSKFSDEEICLKPEDELALLLLQKAHEKHRYEIELLKLQIKKEFLLIQKIKGNNIDYQSDEDDEDQV</sequence>
<comment type="subunit">
    <text evidence="1">Self-associates forming complexes of several hundred monomers.</text>
</comment>
<keyword evidence="8" id="KW-1185">Reference proteome</keyword>
<organism evidence="7 8">
    <name type="scientific">Cotesia glomerata</name>
    <name type="common">Lepidopteran parasitic wasp</name>
    <name type="synonym">Apanteles glomeratus</name>
    <dbReference type="NCBI Taxonomy" id="32391"/>
    <lineage>
        <taxon>Eukaryota</taxon>
        <taxon>Metazoa</taxon>
        <taxon>Ecdysozoa</taxon>
        <taxon>Arthropoda</taxon>
        <taxon>Hexapoda</taxon>
        <taxon>Insecta</taxon>
        <taxon>Pterygota</taxon>
        <taxon>Neoptera</taxon>
        <taxon>Endopterygota</taxon>
        <taxon>Hymenoptera</taxon>
        <taxon>Apocrita</taxon>
        <taxon>Ichneumonoidea</taxon>
        <taxon>Braconidae</taxon>
        <taxon>Microgastrinae</taxon>
        <taxon>Cotesia</taxon>
    </lineage>
</organism>